<dbReference type="OrthoDB" id="1000188at2759"/>
<comment type="caution">
    <text evidence="1">The sequence shown here is derived from an EMBL/GenBank/DDBJ whole genome shotgun (WGS) entry which is preliminary data.</text>
</comment>
<feature type="non-terminal residue" evidence="1">
    <location>
        <position position="1"/>
    </location>
</feature>
<sequence length="267" mass="30499">MTESKEDFRFCLVSNCLTDSVVHFPSLRNTMTDLWHPIGGIAIIDLGEDLLTLPLNNVEFWVQIHDLPLALMSETMARRFGSFLGDFFLSMIQGFQYEKLSMFCFIYGKLGHGESFYLVRVRVDSSQIVFRWDITLQTPTRKGSMGVSHWLRKSDRTRSQSLDKEREPILCNFGNFLGNLYPNLNHSQSGSTNEEILLGIHGITTKGFGPSGFEPSAGQLATMKTFSWNVCGLGKPQTVHRLKNILREVRPQLLFLMEHKISTRRME</sequence>
<proteinExistence type="predicted"/>
<gene>
    <name evidence="1" type="ORF">Gogos_003199</name>
</gene>
<evidence type="ECO:0000313" key="2">
    <source>
        <dbReference type="Proteomes" id="UP000593579"/>
    </source>
</evidence>
<dbReference type="EMBL" id="JABEZY010000011">
    <property type="protein sequence ID" value="MBA0749250.1"/>
    <property type="molecule type" value="Genomic_DNA"/>
</dbReference>
<reference evidence="1 2" key="1">
    <citation type="journal article" date="2019" name="Genome Biol. Evol.">
        <title>Insights into the evolution of the New World diploid cottons (Gossypium, subgenus Houzingenia) based on genome sequencing.</title>
        <authorList>
            <person name="Grover C.E."/>
            <person name="Arick M.A. 2nd"/>
            <person name="Thrash A."/>
            <person name="Conover J.L."/>
            <person name="Sanders W.S."/>
            <person name="Peterson D.G."/>
            <person name="Frelichowski J.E."/>
            <person name="Scheffler J.A."/>
            <person name="Scheffler B.E."/>
            <person name="Wendel J.F."/>
        </authorList>
    </citation>
    <scope>NUCLEOTIDE SEQUENCE [LARGE SCALE GENOMIC DNA]</scope>
    <source>
        <strain evidence="1">5</strain>
        <tissue evidence="1">Leaf</tissue>
    </source>
</reference>
<protein>
    <recommendedName>
        <fullName evidence="3">DUF4283 domain-containing protein</fullName>
    </recommendedName>
</protein>
<evidence type="ECO:0008006" key="3">
    <source>
        <dbReference type="Google" id="ProtNLM"/>
    </source>
</evidence>
<evidence type="ECO:0000313" key="1">
    <source>
        <dbReference type="EMBL" id="MBA0749250.1"/>
    </source>
</evidence>
<organism evidence="1 2">
    <name type="scientific">Gossypium gossypioides</name>
    <name type="common">Mexican cotton</name>
    <name type="synonym">Selera gossypioides</name>
    <dbReference type="NCBI Taxonomy" id="34282"/>
    <lineage>
        <taxon>Eukaryota</taxon>
        <taxon>Viridiplantae</taxon>
        <taxon>Streptophyta</taxon>
        <taxon>Embryophyta</taxon>
        <taxon>Tracheophyta</taxon>
        <taxon>Spermatophyta</taxon>
        <taxon>Magnoliopsida</taxon>
        <taxon>eudicotyledons</taxon>
        <taxon>Gunneridae</taxon>
        <taxon>Pentapetalae</taxon>
        <taxon>rosids</taxon>
        <taxon>malvids</taxon>
        <taxon>Malvales</taxon>
        <taxon>Malvaceae</taxon>
        <taxon>Malvoideae</taxon>
        <taxon>Gossypium</taxon>
    </lineage>
</organism>
<dbReference type="Proteomes" id="UP000593579">
    <property type="component" value="Unassembled WGS sequence"/>
</dbReference>
<accession>A0A7J9CL49</accession>
<keyword evidence="2" id="KW-1185">Reference proteome</keyword>
<name>A0A7J9CL49_GOSGO</name>
<dbReference type="AlphaFoldDB" id="A0A7J9CL49"/>